<protein>
    <submittedName>
        <fullName evidence="2">Uncharacterized protein</fullName>
    </submittedName>
</protein>
<dbReference type="Proteomes" id="UP000044938">
    <property type="component" value="Unassembled WGS sequence"/>
</dbReference>
<proteinExistence type="predicted"/>
<sequence length="45" mass="4949">MSHPVTGAFEVKNERGEAEAMLLAGFVIPVRKKGVRADGIRRPTR</sequence>
<evidence type="ECO:0000313" key="2">
    <source>
        <dbReference type="EMBL" id="COV01550.1"/>
    </source>
</evidence>
<reference evidence="4 5" key="1">
    <citation type="submission" date="2015-03" db="EMBL/GenBank/DDBJ databases">
        <authorList>
            <consortium name="Pathogen Informatics"/>
        </authorList>
    </citation>
    <scope>NUCLEOTIDE SEQUENCE [LARGE SCALE GENOMIC DNA]</scope>
    <source>
        <strain evidence="1 6">C09601061</strain>
        <strain evidence="4">K00500041</strain>
        <strain evidence="3 5">M09401471</strain>
    </source>
</reference>
<dbReference type="AlphaFoldDB" id="A0A0T5Y8B2"/>
<evidence type="ECO:0000313" key="1">
    <source>
        <dbReference type="EMBL" id="CFR79249.1"/>
    </source>
</evidence>
<dbReference type="EMBL" id="CSAJ01000011">
    <property type="protein sequence ID" value="COV41932.1"/>
    <property type="molecule type" value="Genomic_DNA"/>
</dbReference>
<evidence type="ECO:0000313" key="4">
    <source>
        <dbReference type="Proteomes" id="UP000038802"/>
    </source>
</evidence>
<dbReference type="Proteomes" id="UP000038802">
    <property type="component" value="Unassembled WGS sequence"/>
</dbReference>
<evidence type="ECO:0000313" key="5">
    <source>
        <dbReference type="Proteomes" id="UP000044938"/>
    </source>
</evidence>
<gene>
    <name evidence="1" type="ORF">ERS007657_01731</name>
    <name evidence="2" type="ORF">ERS007703_00287</name>
    <name evidence="3" type="ORF">ERS007720_00175</name>
</gene>
<evidence type="ECO:0000313" key="6">
    <source>
        <dbReference type="Proteomes" id="UP000046680"/>
    </source>
</evidence>
<organism evidence="2 4">
    <name type="scientific">Mycobacterium tuberculosis</name>
    <dbReference type="NCBI Taxonomy" id="1773"/>
    <lineage>
        <taxon>Bacteria</taxon>
        <taxon>Bacillati</taxon>
        <taxon>Actinomycetota</taxon>
        <taxon>Actinomycetes</taxon>
        <taxon>Mycobacteriales</taxon>
        <taxon>Mycobacteriaceae</taxon>
        <taxon>Mycobacterium</taxon>
        <taxon>Mycobacterium tuberculosis complex</taxon>
    </lineage>
</organism>
<name>A0A0T5Y8B2_MYCTX</name>
<dbReference type="EMBL" id="CSAE01000017">
    <property type="protein sequence ID" value="COV01550.1"/>
    <property type="molecule type" value="Genomic_DNA"/>
</dbReference>
<evidence type="ECO:0000313" key="3">
    <source>
        <dbReference type="EMBL" id="COV41932.1"/>
    </source>
</evidence>
<dbReference type="EMBL" id="CGCX01000575">
    <property type="protein sequence ID" value="CFR79249.1"/>
    <property type="molecule type" value="Genomic_DNA"/>
</dbReference>
<dbReference type="Proteomes" id="UP000046680">
    <property type="component" value="Unassembled WGS sequence"/>
</dbReference>
<accession>A0A0T5Y8B2</accession>
<reference evidence="2" key="2">
    <citation type="submission" date="2015-03" db="EMBL/GenBank/DDBJ databases">
        <authorList>
            <person name="Murphy D."/>
        </authorList>
    </citation>
    <scope>NUCLEOTIDE SEQUENCE [LARGE SCALE GENOMIC DNA]</scope>
    <source>
        <strain evidence="2">K00500041</strain>
    </source>
</reference>